<name>A0A0R0FYN5_SOYBN</name>
<keyword evidence="4" id="KW-0762">Sugar transport</keyword>
<dbReference type="EMBL" id="CM000848">
    <property type="protein sequence ID" value="KRH11278.1"/>
    <property type="molecule type" value="Genomic_DNA"/>
</dbReference>
<keyword evidence="8 9" id="KW-0472">Membrane</keyword>
<evidence type="ECO:0000256" key="6">
    <source>
        <dbReference type="ARBA" id="ARBA00022847"/>
    </source>
</evidence>
<accession>A0A0R0FYN5</accession>
<dbReference type="SUPFAM" id="SSF103473">
    <property type="entry name" value="MFS general substrate transporter"/>
    <property type="match status" value="1"/>
</dbReference>
<dbReference type="InterPro" id="IPR003663">
    <property type="entry name" value="Sugar/inositol_transpt"/>
</dbReference>
<evidence type="ECO:0000256" key="8">
    <source>
        <dbReference type="ARBA" id="ARBA00023136"/>
    </source>
</evidence>
<dbReference type="Pfam" id="PF00083">
    <property type="entry name" value="Sugar_tr"/>
    <property type="match status" value="1"/>
</dbReference>
<keyword evidence="3" id="KW-0813">Transport</keyword>
<dbReference type="Gramene" id="KRH11278">
    <property type="protein sequence ID" value="KRH11278"/>
    <property type="gene ID" value="GLYMA_15G098600"/>
</dbReference>
<keyword evidence="7 9" id="KW-1133">Transmembrane helix</keyword>
<dbReference type="GO" id="GO:0015293">
    <property type="term" value="F:symporter activity"/>
    <property type="evidence" value="ECO:0007669"/>
    <property type="project" value="UniProtKB-KW"/>
</dbReference>
<dbReference type="InterPro" id="IPR045262">
    <property type="entry name" value="STP/PLT_plant"/>
</dbReference>
<feature type="transmembrane region" description="Helical" evidence="9">
    <location>
        <begin position="114"/>
        <end position="137"/>
    </location>
</feature>
<dbReference type="PANTHER" id="PTHR23500">
    <property type="entry name" value="SOLUTE CARRIER FAMILY 2, FACILITATED GLUCOSE TRANSPORTER"/>
    <property type="match status" value="1"/>
</dbReference>
<dbReference type="Gene3D" id="1.20.1250.20">
    <property type="entry name" value="MFS general substrate transporter like domains"/>
    <property type="match status" value="1"/>
</dbReference>
<evidence type="ECO:0000256" key="7">
    <source>
        <dbReference type="ARBA" id="ARBA00022989"/>
    </source>
</evidence>
<dbReference type="PANTHER" id="PTHR23500:SF477">
    <property type="entry name" value="MAJOR FACILITATOR SUPERFAMILY (MFS) PROFILE DOMAIN-CONTAINING PROTEIN"/>
    <property type="match status" value="1"/>
</dbReference>
<protein>
    <recommendedName>
        <fullName evidence="10">Major facilitator superfamily (MFS) profile domain-containing protein</fullName>
    </recommendedName>
</protein>
<evidence type="ECO:0000313" key="13">
    <source>
        <dbReference type="Proteomes" id="UP000008827"/>
    </source>
</evidence>
<feature type="transmembrane region" description="Helical" evidence="9">
    <location>
        <begin position="21"/>
        <end position="38"/>
    </location>
</feature>
<comment type="subcellular location">
    <subcellularLocation>
        <location evidence="1">Membrane</location>
        <topology evidence="1">Multi-pass membrane protein</topology>
    </subcellularLocation>
</comment>
<keyword evidence="13" id="KW-1185">Reference proteome</keyword>
<evidence type="ECO:0000256" key="4">
    <source>
        <dbReference type="ARBA" id="ARBA00022597"/>
    </source>
</evidence>
<reference evidence="11" key="3">
    <citation type="submission" date="2018-07" db="EMBL/GenBank/DDBJ databases">
        <title>WGS assembly of Glycine max.</title>
        <authorList>
            <person name="Schmutz J."/>
            <person name="Cannon S."/>
            <person name="Schlueter J."/>
            <person name="Ma J."/>
            <person name="Mitros T."/>
            <person name="Nelson W."/>
            <person name="Hyten D."/>
            <person name="Song Q."/>
            <person name="Thelen J."/>
            <person name="Cheng J."/>
            <person name="Xu D."/>
            <person name="Hellsten U."/>
            <person name="May G."/>
            <person name="Yu Y."/>
            <person name="Sakurai T."/>
            <person name="Umezawa T."/>
            <person name="Bhattacharyya M."/>
            <person name="Sandhu D."/>
            <person name="Valliyodan B."/>
            <person name="Lindquist E."/>
            <person name="Peto M."/>
            <person name="Grant D."/>
            <person name="Shu S."/>
            <person name="Goodstein D."/>
            <person name="Barry K."/>
            <person name="Futrell-Griggs M."/>
            <person name="Abernathy B."/>
            <person name="Du J."/>
            <person name="Tian Z."/>
            <person name="Zhu L."/>
            <person name="Gill N."/>
            <person name="Joshi T."/>
            <person name="Libault M."/>
            <person name="Sethuraman A."/>
            <person name="Zhang X."/>
            <person name="Shinozaki K."/>
            <person name="Nguyen H."/>
            <person name="Wing R."/>
            <person name="Cregan P."/>
            <person name="Specht J."/>
            <person name="Grimwood J."/>
            <person name="Rokhsar D."/>
            <person name="Stacey G."/>
            <person name="Shoemaker R."/>
            <person name="Jackson S."/>
        </authorList>
    </citation>
    <scope>NUCLEOTIDE SEQUENCE</scope>
    <source>
        <tissue evidence="11">Callus</tissue>
    </source>
</reference>
<dbReference type="InterPro" id="IPR036259">
    <property type="entry name" value="MFS_trans_sf"/>
</dbReference>
<keyword evidence="6" id="KW-0769">Symport</keyword>
<evidence type="ECO:0000256" key="5">
    <source>
        <dbReference type="ARBA" id="ARBA00022692"/>
    </source>
</evidence>
<reference evidence="12" key="2">
    <citation type="submission" date="2018-02" db="UniProtKB">
        <authorList>
            <consortium name="EnsemblPlants"/>
        </authorList>
    </citation>
    <scope>IDENTIFICATION</scope>
    <source>
        <strain evidence="12">Williams 82</strain>
    </source>
</reference>
<feature type="domain" description="Major facilitator superfamily (MFS) profile" evidence="10">
    <location>
        <begin position="25"/>
        <end position="166"/>
    </location>
</feature>
<comment type="similarity">
    <text evidence="2">Belongs to the major facilitator superfamily. Sugar transporter (TC 2.A.1.1) family.</text>
</comment>
<sequence>MAGALISSKGGKAYPGRLTQRVFFTCFVAAFGGLIFGYDLGISGGVTSMDPFLKKFFPEVYEKEHDMKPSDNQYCKFDSQTLTLFTSSLYLAALVASLVASVVTRAFGRRLTMLFGGLLFLFGAGLNFFASHVWMLIVGRLLLGFGIGCANQISVVVCLGSYYSYL</sequence>
<dbReference type="EnsemblPlants" id="KRH11278">
    <property type="protein sequence ID" value="KRH11278"/>
    <property type="gene ID" value="GLYMA_15G098600"/>
</dbReference>
<dbReference type="GO" id="GO:0016020">
    <property type="term" value="C:membrane"/>
    <property type="evidence" value="ECO:0007669"/>
    <property type="project" value="UniProtKB-SubCell"/>
</dbReference>
<dbReference type="AlphaFoldDB" id="A0A0R0FYN5"/>
<dbReference type="InterPro" id="IPR020846">
    <property type="entry name" value="MFS_dom"/>
</dbReference>
<evidence type="ECO:0000256" key="2">
    <source>
        <dbReference type="ARBA" id="ARBA00010992"/>
    </source>
</evidence>
<evidence type="ECO:0000256" key="9">
    <source>
        <dbReference type="SAM" id="Phobius"/>
    </source>
</evidence>
<dbReference type="InterPro" id="IPR005828">
    <property type="entry name" value="MFS_sugar_transport-like"/>
</dbReference>
<evidence type="ECO:0000256" key="3">
    <source>
        <dbReference type="ARBA" id="ARBA00022448"/>
    </source>
</evidence>
<organism evidence="11">
    <name type="scientific">Glycine max</name>
    <name type="common">Soybean</name>
    <name type="synonym">Glycine hispida</name>
    <dbReference type="NCBI Taxonomy" id="3847"/>
    <lineage>
        <taxon>Eukaryota</taxon>
        <taxon>Viridiplantae</taxon>
        <taxon>Streptophyta</taxon>
        <taxon>Embryophyta</taxon>
        <taxon>Tracheophyta</taxon>
        <taxon>Spermatophyta</taxon>
        <taxon>Magnoliopsida</taxon>
        <taxon>eudicotyledons</taxon>
        <taxon>Gunneridae</taxon>
        <taxon>Pentapetalae</taxon>
        <taxon>rosids</taxon>
        <taxon>fabids</taxon>
        <taxon>Fabales</taxon>
        <taxon>Fabaceae</taxon>
        <taxon>Papilionoideae</taxon>
        <taxon>50 kb inversion clade</taxon>
        <taxon>NPAAA clade</taxon>
        <taxon>indigoferoid/millettioid clade</taxon>
        <taxon>Phaseoleae</taxon>
        <taxon>Glycine</taxon>
        <taxon>Glycine subgen. Soja</taxon>
    </lineage>
</organism>
<dbReference type="GO" id="GO:0015144">
    <property type="term" value="F:carbohydrate transmembrane transporter activity"/>
    <property type="evidence" value="ECO:0007669"/>
    <property type="project" value="InterPro"/>
</dbReference>
<gene>
    <name evidence="11" type="ORF">GLYMA_15G098600</name>
</gene>
<dbReference type="SMR" id="A0A0R0FYN5"/>
<dbReference type="OMA" id="EGHITAY"/>
<proteinExistence type="inferred from homology"/>
<reference evidence="11 12" key="1">
    <citation type="journal article" date="2010" name="Nature">
        <title>Genome sequence of the palaeopolyploid soybean.</title>
        <authorList>
            <person name="Schmutz J."/>
            <person name="Cannon S.B."/>
            <person name="Schlueter J."/>
            <person name="Ma J."/>
            <person name="Mitros T."/>
            <person name="Nelson W."/>
            <person name="Hyten D.L."/>
            <person name="Song Q."/>
            <person name="Thelen J.J."/>
            <person name="Cheng J."/>
            <person name="Xu D."/>
            <person name="Hellsten U."/>
            <person name="May G.D."/>
            <person name="Yu Y."/>
            <person name="Sakurai T."/>
            <person name="Umezawa T."/>
            <person name="Bhattacharyya M.K."/>
            <person name="Sandhu D."/>
            <person name="Valliyodan B."/>
            <person name="Lindquist E."/>
            <person name="Peto M."/>
            <person name="Grant D."/>
            <person name="Shu S."/>
            <person name="Goodstein D."/>
            <person name="Barry K."/>
            <person name="Futrell-Griggs M."/>
            <person name="Abernathy B."/>
            <person name="Du J."/>
            <person name="Tian Z."/>
            <person name="Zhu L."/>
            <person name="Gill N."/>
            <person name="Joshi T."/>
            <person name="Libault M."/>
            <person name="Sethuraman A."/>
            <person name="Zhang X.-C."/>
            <person name="Shinozaki K."/>
            <person name="Nguyen H.T."/>
            <person name="Wing R.A."/>
            <person name="Cregan P."/>
            <person name="Specht J."/>
            <person name="Grimwood J."/>
            <person name="Rokhsar D."/>
            <person name="Stacey G."/>
            <person name="Shoemaker R.C."/>
            <person name="Jackson S.A."/>
        </authorList>
    </citation>
    <scope>NUCLEOTIDE SEQUENCE</scope>
    <source>
        <strain evidence="12">cv. Williams 82</strain>
        <tissue evidence="11">Callus</tissue>
    </source>
</reference>
<keyword evidence="5 9" id="KW-0812">Transmembrane</keyword>
<evidence type="ECO:0000313" key="12">
    <source>
        <dbReference type="EnsemblPlants" id="KRH11278"/>
    </source>
</evidence>
<evidence type="ECO:0000313" key="11">
    <source>
        <dbReference type="EMBL" id="KRH11278.1"/>
    </source>
</evidence>
<feature type="transmembrane region" description="Helical" evidence="9">
    <location>
        <begin position="143"/>
        <end position="165"/>
    </location>
</feature>
<evidence type="ECO:0000256" key="1">
    <source>
        <dbReference type="ARBA" id="ARBA00004141"/>
    </source>
</evidence>
<dbReference type="Proteomes" id="UP000008827">
    <property type="component" value="Chromosome 15"/>
</dbReference>
<dbReference type="PROSITE" id="PS50850">
    <property type="entry name" value="MFS"/>
    <property type="match status" value="1"/>
</dbReference>
<evidence type="ECO:0000259" key="10">
    <source>
        <dbReference type="PROSITE" id="PS50850"/>
    </source>
</evidence>
<dbReference type="PRINTS" id="PR00171">
    <property type="entry name" value="SUGRTRNSPORT"/>
</dbReference>
<feature type="transmembrane region" description="Helical" evidence="9">
    <location>
        <begin position="89"/>
        <end position="107"/>
    </location>
</feature>